<evidence type="ECO:0000256" key="1">
    <source>
        <dbReference type="SAM" id="MobiDB-lite"/>
    </source>
</evidence>
<feature type="region of interest" description="Disordered" evidence="1">
    <location>
        <begin position="118"/>
        <end position="223"/>
    </location>
</feature>
<feature type="compositionally biased region" description="Polar residues" evidence="1">
    <location>
        <begin position="293"/>
        <end position="304"/>
    </location>
</feature>
<evidence type="ECO:0000313" key="3">
    <source>
        <dbReference type="Proteomes" id="UP001163105"/>
    </source>
</evidence>
<gene>
    <name evidence="2" type="ORF">O9K51_07795</name>
</gene>
<reference evidence="2" key="1">
    <citation type="submission" date="2023-01" db="EMBL/GenBank/DDBJ databases">
        <title>The growth and conidiation of Purpureocillium lavendulum are regulated by nitrogen source and histone H3K14 acetylation.</title>
        <authorList>
            <person name="Tang P."/>
            <person name="Han J."/>
            <person name="Zhang C."/>
            <person name="Tang P."/>
            <person name="Qi F."/>
            <person name="Zhang K."/>
            <person name="Liang L."/>
        </authorList>
    </citation>
    <scope>NUCLEOTIDE SEQUENCE</scope>
    <source>
        <strain evidence="2">YMF1.00683</strain>
    </source>
</reference>
<feature type="compositionally biased region" description="Basic residues" evidence="1">
    <location>
        <begin position="606"/>
        <end position="621"/>
    </location>
</feature>
<feature type="region of interest" description="Disordered" evidence="1">
    <location>
        <begin position="291"/>
        <end position="310"/>
    </location>
</feature>
<sequence length="621" mass="67612">MEEQSADTAPTPPVATTQPASRSSTSALSNSEPTLRFPRPQGNRRLAKWISTSDPDIMRLTTTAEESGLAESTYELITGTDNESQDGNFTESMDESVGSLDYHRTDDVHSLAGTEYTLDGESLLGDGDVQPSRPSSDRGNETQEHVNLVIAGDESTSDADDVQDTDSSESDDEARSRCSLEYTQQSLGTPSILTPEASRLVEPAERQRQNTVTQNTVEEKPEDRPADLLEMAICAKNFMLETVAATLPGLLFAGAVAILISTLYTPPVEQPKPEVVIMTSTITATTTSFVTTKEPSNAQPTTVAKSGMGLMPLGDGSSKDGLFGPKKPLVSLTPQAQSNILVHLTKEVKQTWLSKDCLTATASRDESDRINVVLLPVEEGILVKFPKKEAHGVVKLSLQATCRPKMQKVIKVHFGKGIMEEAYEMTKNLAHDLSGLVPAAAQEAERCLEGAKRSLGVVSDAIGNNVVFVSDNVLGRLGQAYDSAQQSLGAVKTDLATRFRGAADDVARNLDTASQQAREQLHKVHGVQNQLQLGLLDAQISAKMWWLKTTGRKEEHDEYRRKAKDFIAMKHAAAKQAKKTRRAEAKAGRTRRSWSRPMRQGDCQHQVRRGRSSTHKCKMAG</sequence>
<keyword evidence="3" id="KW-1185">Reference proteome</keyword>
<feature type="compositionally biased region" description="Polar residues" evidence="1">
    <location>
        <begin position="181"/>
        <end position="192"/>
    </location>
</feature>
<feature type="compositionally biased region" description="Basic and acidic residues" evidence="1">
    <location>
        <begin position="135"/>
        <end position="144"/>
    </location>
</feature>
<feature type="compositionally biased region" description="Polar residues" evidence="1">
    <location>
        <begin position="50"/>
        <end position="65"/>
    </location>
</feature>
<accession>A0AB34FLG4</accession>
<dbReference type="Proteomes" id="UP001163105">
    <property type="component" value="Unassembled WGS sequence"/>
</dbReference>
<dbReference type="EMBL" id="JAQHRD010000006">
    <property type="protein sequence ID" value="KAJ6439904.1"/>
    <property type="molecule type" value="Genomic_DNA"/>
</dbReference>
<feature type="region of interest" description="Disordered" evidence="1">
    <location>
        <begin position="574"/>
        <end position="621"/>
    </location>
</feature>
<feature type="compositionally biased region" description="Acidic residues" evidence="1">
    <location>
        <begin position="155"/>
        <end position="172"/>
    </location>
</feature>
<feature type="compositionally biased region" description="Low complexity" evidence="1">
    <location>
        <begin position="1"/>
        <end position="31"/>
    </location>
</feature>
<name>A0AB34FLG4_9HYPO</name>
<proteinExistence type="predicted"/>
<dbReference type="AlphaFoldDB" id="A0AB34FLG4"/>
<organism evidence="2 3">
    <name type="scientific">Purpureocillium lavendulum</name>
    <dbReference type="NCBI Taxonomy" id="1247861"/>
    <lineage>
        <taxon>Eukaryota</taxon>
        <taxon>Fungi</taxon>
        <taxon>Dikarya</taxon>
        <taxon>Ascomycota</taxon>
        <taxon>Pezizomycotina</taxon>
        <taxon>Sordariomycetes</taxon>
        <taxon>Hypocreomycetidae</taxon>
        <taxon>Hypocreales</taxon>
        <taxon>Ophiocordycipitaceae</taxon>
        <taxon>Purpureocillium</taxon>
    </lineage>
</organism>
<evidence type="ECO:0000313" key="2">
    <source>
        <dbReference type="EMBL" id="KAJ6439904.1"/>
    </source>
</evidence>
<feature type="compositionally biased region" description="Polar residues" evidence="1">
    <location>
        <begin position="79"/>
        <end position="91"/>
    </location>
</feature>
<protein>
    <submittedName>
        <fullName evidence="2">Uncharacterized protein</fullName>
    </submittedName>
</protein>
<comment type="caution">
    <text evidence="2">The sequence shown here is derived from an EMBL/GenBank/DDBJ whole genome shotgun (WGS) entry which is preliminary data.</text>
</comment>
<feature type="region of interest" description="Disordered" evidence="1">
    <location>
        <begin position="1"/>
        <end position="101"/>
    </location>
</feature>